<keyword evidence="3" id="KW-1185">Reference proteome</keyword>
<feature type="compositionally biased region" description="Basic and acidic residues" evidence="1">
    <location>
        <begin position="53"/>
        <end position="73"/>
    </location>
</feature>
<feature type="region of interest" description="Disordered" evidence="1">
    <location>
        <begin position="235"/>
        <end position="269"/>
    </location>
</feature>
<feature type="region of interest" description="Disordered" evidence="1">
    <location>
        <begin position="1"/>
        <end position="98"/>
    </location>
</feature>
<evidence type="ECO:0000313" key="2">
    <source>
        <dbReference type="EMBL" id="KAH9374243.1"/>
    </source>
</evidence>
<dbReference type="Proteomes" id="UP000821853">
    <property type="component" value="Chromosome 4"/>
</dbReference>
<accession>A0A9J6GGF2</accession>
<dbReference type="EMBL" id="JABSTR010000006">
    <property type="protein sequence ID" value="KAH9374243.1"/>
    <property type="molecule type" value="Genomic_DNA"/>
</dbReference>
<reference evidence="2 3" key="1">
    <citation type="journal article" date="2020" name="Cell">
        <title>Large-Scale Comparative Analyses of Tick Genomes Elucidate Their Genetic Diversity and Vector Capacities.</title>
        <authorList>
            <consortium name="Tick Genome and Microbiome Consortium (TIGMIC)"/>
            <person name="Jia N."/>
            <person name="Wang J."/>
            <person name="Shi W."/>
            <person name="Du L."/>
            <person name="Sun Y."/>
            <person name="Zhan W."/>
            <person name="Jiang J.F."/>
            <person name="Wang Q."/>
            <person name="Zhang B."/>
            <person name="Ji P."/>
            <person name="Bell-Sakyi L."/>
            <person name="Cui X.M."/>
            <person name="Yuan T.T."/>
            <person name="Jiang B.G."/>
            <person name="Yang W.F."/>
            <person name="Lam T.T."/>
            <person name="Chang Q.C."/>
            <person name="Ding S.J."/>
            <person name="Wang X.J."/>
            <person name="Zhu J.G."/>
            <person name="Ruan X.D."/>
            <person name="Zhao L."/>
            <person name="Wei J.T."/>
            <person name="Ye R.Z."/>
            <person name="Que T.C."/>
            <person name="Du C.H."/>
            <person name="Zhou Y.H."/>
            <person name="Cheng J.X."/>
            <person name="Dai P.F."/>
            <person name="Guo W.B."/>
            <person name="Han X.H."/>
            <person name="Huang E.J."/>
            <person name="Li L.F."/>
            <person name="Wei W."/>
            <person name="Gao Y.C."/>
            <person name="Liu J.Z."/>
            <person name="Shao H.Z."/>
            <person name="Wang X."/>
            <person name="Wang C.C."/>
            <person name="Yang T.C."/>
            <person name="Huo Q.B."/>
            <person name="Li W."/>
            <person name="Chen H.Y."/>
            <person name="Chen S.E."/>
            <person name="Zhou L.G."/>
            <person name="Ni X.B."/>
            <person name="Tian J.H."/>
            <person name="Sheng Y."/>
            <person name="Liu T."/>
            <person name="Pan Y.S."/>
            <person name="Xia L.Y."/>
            <person name="Li J."/>
            <person name="Zhao F."/>
            <person name="Cao W.C."/>
        </authorList>
    </citation>
    <scope>NUCLEOTIDE SEQUENCE [LARGE SCALE GENOMIC DNA]</scope>
    <source>
        <strain evidence="2">HaeL-2018</strain>
    </source>
</reference>
<dbReference type="OrthoDB" id="6380797at2759"/>
<organism evidence="2 3">
    <name type="scientific">Haemaphysalis longicornis</name>
    <name type="common">Bush tick</name>
    <dbReference type="NCBI Taxonomy" id="44386"/>
    <lineage>
        <taxon>Eukaryota</taxon>
        <taxon>Metazoa</taxon>
        <taxon>Ecdysozoa</taxon>
        <taxon>Arthropoda</taxon>
        <taxon>Chelicerata</taxon>
        <taxon>Arachnida</taxon>
        <taxon>Acari</taxon>
        <taxon>Parasitiformes</taxon>
        <taxon>Ixodida</taxon>
        <taxon>Ixodoidea</taxon>
        <taxon>Ixodidae</taxon>
        <taxon>Haemaphysalinae</taxon>
        <taxon>Haemaphysalis</taxon>
    </lineage>
</organism>
<evidence type="ECO:0000313" key="3">
    <source>
        <dbReference type="Proteomes" id="UP000821853"/>
    </source>
</evidence>
<sequence length="284" mass="31538">MPKGPRRGTDKKVAGAKAKRPADEENNNRGWSRSSSVDSLKSNKDSGYSPASERSKDSSEAPHRPKDAKDTHKAQAAGSSSKRPQDDLGSFYYASSPPHSPIRTYAYLLQEKPAAPSYEQRSFDSGATSQALYTSAPLRYSSASRNQWKPDTYPILEEEDVFYAKSSRGRKLDGYREIDLDEDNGGVFRARQHISDTGGAIEIQDTMDTKVDMPIDDMEALEVEEEYLPPEHTRIERSASGGPGHRVVTFLPSAGSNRSSCATSSDRRNRTRLLTRDDVQRMII</sequence>
<comment type="caution">
    <text evidence="2">The sequence shown here is derived from an EMBL/GenBank/DDBJ whole genome shotgun (WGS) entry which is preliminary data.</text>
</comment>
<proteinExistence type="predicted"/>
<feature type="compositionally biased region" description="Polar residues" evidence="1">
    <location>
        <begin position="28"/>
        <end position="40"/>
    </location>
</feature>
<evidence type="ECO:0000256" key="1">
    <source>
        <dbReference type="SAM" id="MobiDB-lite"/>
    </source>
</evidence>
<protein>
    <submittedName>
        <fullName evidence="2">Uncharacterized protein</fullName>
    </submittedName>
</protein>
<dbReference type="AlphaFoldDB" id="A0A9J6GGF2"/>
<dbReference type="VEuPathDB" id="VectorBase:HLOH_046884"/>
<gene>
    <name evidence="2" type="ORF">HPB48_005563</name>
</gene>
<name>A0A9J6GGF2_HAELO</name>